<dbReference type="InterPro" id="IPR051261">
    <property type="entry name" value="NLR"/>
</dbReference>
<dbReference type="AlphaFoldDB" id="A0A3Q3IF80"/>
<organism evidence="3 4">
    <name type="scientific">Monopterus albus</name>
    <name type="common">Swamp eel</name>
    <dbReference type="NCBI Taxonomy" id="43700"/>
    <lineage>
        <taxon>Eukaryota</taxon>
        <taxon>Metazoa</taxon>
        <taxon>Chordata</taxon>
        <taxon>Craniata</taxon>
        <taxon>Vertebrata</taxon>
        <taxon>Euteleostomi</taxon>
        <taxon>Actinopterygii</taxon>
        <taxon>Neopterygii</taxon>
        <taxon>Teleostei</taxon>
        <taxon>Neoteleostei</taxon>
        <taxon>Acanthomorphata</taxon>
        <taxon>Anabantaria</taxon>
        <taxon>Synbranchiformes</taxon>
        <taxon>Synbranchidae</taxon>
        <taxon>Monopterus</taxon>
    </lineage>
</organism>
<proteinExistence type="predicted"/>
<dbReference type="SUPFAM" id="SSF52047">
    <property type="entry name" value="RNI-like"/>
    <property type="match status" value="1"/>
</dbReference>
<dbReference type="PANTHER" id="PTHR24106">
    <property type="entry name" value="NACHT, LRR AND CARD DOMAINS-CONTAINING"/>
    <property type="match status" value="1"/>
</dbReference>
<evidence type="ECO:0000313" key="3">
    <source>
        <dbReference type="Ensembl" id="ENSMALP00000001659.1"/>
    </source>
</evidence>
<keyword evidence="4" id="KW-1185">Reference proteome</keyword>
<sequence length="56" mass="6088">MFFSLFRLGHCSLSETSCASLASALKSNPSHLKQLDLIGNELQDPGVKKLCPHAVF</sequence>
<dbReference type="InterPro" id="IPR032675">
    <property type="entry name" value="LRR_dom_sf"/>
</dbReference>
<evidence type="ECO:0000256" key="2">
    <source>
        <dbReference type="ARBA" id="ARBA00022737"/>
    </source>
</evidence>
<keyword evidence="1" id="KW-0433">Leucine-rich repeat</keyword>
<name>A0A3Q3IF80_MONAL</name>
<reference evidence="3" key="2">
    <citation type="submission" date="2025-09" db="UniProtKB">
        <authorList>
            <consortium name="Ensembl"/>
        </authorList>
    </citation>
    <scope>IDENTIFICATION</scope>
</reference>
<dbReference type="Proteomes" id="UP000261600">
    <property type="component" value="Unplaced"/>
</dbReference>
<evidence type="ECO:0000256" key="1">
    <source>
        <dbReference type="ARBA" id="ARBA00022614"/>
    </source>
</evidence>
<reference evidence="3" key="1">
    <citation type="submission" date="2025-08" db="UniProtKB">
        <authorList>
            <consortium name="Ensembl"/>
        </authorList>
    </citation>
    <scope>IDENTIFICATION</scope>
</reference>
<accession>A0A3Q3IF80</accession>
<dbReference type="Ensembl" id="ENSMALT00000001710.1">
    <property type="protein sequence ID" value="ENSMALP00000001659.1"/>
    <property type="gene ID" value="ENSMALG00000001240.1"/>
</dbReference>
<protein>
    <recommendedName>
        <fullName evidence="5">NACHT LRR and PYD domain-containing protein</fullName>
    </recommendedName>
</protein>
<keyword evidence="2" id="KW-0677">Repeat</keyword>
<evidence type="ECO:0000313" key="4">
    <source>
        <dbReference type="Proteomes" id="UP000261600"/>
    </source>
</evidence>
<dbReference type="Gene3D" id="3.80.10.10">
    <property type="entry name" value="Ribonuclease Inhibitor"/>
    <property type="match status" value="1"/>
</dbReference>
<evidence type="ECO:0008006" key="5">
    <source>
        <dbReference type="Google" id="ProtNLM"/>
    </source>
</evidence>